<keyword evidence="2" id="KW-0813">Transport</keyword>
<dbReference type="SUPFAM" id="SSF52540">
    <property type="entry name" value="P-loop containing nucleoside triphosphate hydrolases"/>
    <property type="match status" value="1"/>
</dbReference>
<dbReference type="GO" id="GO:0015418">
    <property type="term" value="F:ABC-type quaternary ammonium compound transporting activity"/>
    <property type="evidence" value="ECO:0007669"/>
    <property type="project" value="UniProtKB-EC"/>
</dbReference>
<evidence type="ECO:0000256" key="4">
    <source>
        <dbReference type="ARBA" id="ARBA00022840"/>
    </source>
</evidence>
<dbReference type="PANTHER" id="PTHR43117:SF4">
    <property type="entry name" value="OSMOPROTECTANT IMPORT ATP-BINDING PROTEIN OSMV"/>
    <property type="match status" value="1"/>
</dbReference>
<evidence type="ECO:0000256" key="5">
    <source>
        <dbReference type="ARBA" id="ARBA00066388"/>
    </source>
</evidence>
<organism evidence="7">
    <name type="scientific">Thermogemmatispora argillosa</name>
    <dbReference type="NCBI Taxonomy" id="2045280"/>
    <lineage>
        <taxon>Bacteria</taxon>
        <taxon>Bacillati</taxon>
        <taxon>Chloroflexota</taxon>
        <taxon>Ktedonobacteria</taxon>
        <taxon>Thermogemmatisporales</taxon>
        <taxon>Thermogemmatisporaceae</taxon>
        <taxon>Thermogemmatispora</taxon>
    </lineage>
</organism>
<dbReference type="Gene3D" id="3.40.50.300">
    <property type="entry name" value="P-loop containing nucleotide triphosphate hydrolases"/>
    <property type="match status" value="1"/>
</dbReference>
<evidence type="ECO:0000313" key="7">
    <source>
        <dbReference type="EMBL" id="BBH94841.1"/>
    </source>
</evidence>
<dbReference type="InterPro" id="IPR027417">
    <property type="entry name" value="P-loop_NTPase"/>
</dbReference>
<feature type="domain" description="ABC transporter" evidence="6">
    <location>
        <begin position="4"/>
        <end position="240"/>
    </location>
</feature>
<dbReference type="EMBL" id="AP019377">
    <property type="protein sequence ID" value="BBH94841.1"/>
    <property type="molecule type" value="Genomic_DNA"/>
</dbReference>
<protein>
    <recommendedName>
        <fullName evidence="5">ABC-type quaternary amine transporter</fullName>
        <ecNumber evidence="5">7.6.2.9</ecNumber>
    </recommendedName>
</protein>
<dbReference type="InterPro" id="IPR003439">
    <property type="entry name" value="ABC_transporter-like_ATP-bd"/>
</dbReference>
<dbReference type="PROSITE" id="PS00211">
    <property type="entry name" value="ABC_TRANSPORTER_1"/>
    <property type="match status" value="1"/>
</dbReference>
<dbReference type="FunFam" id="3.40.50.300:FF:000425">
    <property type="entry name" value="Probable ABC transporter, ATP-binding subunit"/>
    <property type="match status" value="1"/>
</dbReference>
<evidence type="ECO:0000256" key="2">
    <source>
        <dbReference type="ARBA" id="ARBA00022448"/>
    </source>
</evidence>
<dbReference type="GO" id="GO:0016887">
    <property type="term" value="F:ATP hydrolysis activity"/>
    <property type="evidence" value="ECO:0007669"/>
    <property type="project" value="InterPro"/>
</dbReference>
<evidence type="ECO:0000259" key="6">
    <source>
        <dbReference type="PROSITE" id="PS50893"/>
    </source>
</evidence>
<accession>A0A455T648</accession>
<comment type="similarity">
    <text evidence="1">Belongs to the ABC transporter superfamily.</text>
</comment>
<keyword evidence="4" id="KW-0067">ATP-binding</keyword>
<dbReference type="SMART" id="SM00382">
    <property type="entry name" value="AAA"/>
    <property type="match status" value="1"/>
</dbReference>
<dbReference type="InterPro" id="IPR017871">
    <property type="entry name" value="ABC_transporter-like_CS"/>
</dbReference>
<dbReference type="AlphaFoldDB" id="A0A455T648"/>
<dbReference type="EC" id="7.6.2.9" evidence="5"/>
<proteinExistence type="inferred from homology"/>
<name>A0A455T648_9CHLR</name>
<dbReference type="InterPro" id="IPR003593">
    <property type="entry name" value="AAA+_ATPase"/>
</dbReference>
<reference evidence="7" key="1">
    <citation type="submission" date="2018-12" db="EMBL/GenBank/DDBJ databases">
        <title>Novel natural products biosynthetic potential of the class Ktedonobacteria.</title>
        <authorList>
            <person name="Zheng Y."/>
            <person name="Saitou A."/>
            <person name="Wang C.M."/>
            <person name="Toyoda A."/>
            <person name="Minakuchi Y."/>
            <person name="Sekiguchi Y."/>
            <person name="Ueda K."/>
            <person name="Takano H."/>
            <person name="Sakai Y."/>
            <person name="Yokota A."/>
            <person name="Yabe S."/>
        </authorList>
    </citation>
    <scope>NUCLEOTIDE SEQUENCE</scope>
    <source>
        <strain evidence="7">A3-2</strain>
    </source>
</reference>
<dbReference type="Pfam" id="PF00005">
    <property type="entry name" value="ABC_tran"/>
    <property type="match status" value="1"/>
</dbReference>
<evidence type="ECO:0000256" key="3">
    <source>
        <dbReference type="ARBA" id="ARBA00022741"/>
    </source>
</evidence>
<keyword evidence="3" id="KW-0547">Nucleotide-binding</keyword>
<dbReference type="PANTHER" id="PTHR43117">
    <property type="entry name" value="OSMOPROTECTANT IMPORT ATP-BINDING PROTEIN OSMV"/>
    <property type="match status" value="1"/>
</dbReference>
<dbReference type="GO" id="GO:0005524">
    <property type="term" value="F:ATP binding"/>
    <property type="evidence" value="ECO:0007669"/>
    <property type="project" value="UniProtKB-KW"/>
</dbReference>
<dbReference type="PROSITE" id="PS50893">
    <property type="entry name" value="ABC_TRANSPORTER_2"/>
    <property type="match status" value="1"/>
</dbReference>
<gene>
    <name evidence="7" type="ORF">KTA_30400</name>
</gene>
<evidence type="ECO:0000256" key="1">
    <source>
        <dbReference type="ARBA" id="ARBA00005417"/>
    </source>
</evidence>
<sequence length="330" mass="36144">MARIAFHEVSKYYRGASKPAVDRVSFEVAEGSICMLLGTSGSGKTTLLRMVNRLIEPSSGTITIDGHNILEENPIQLRRRIGYVIQQVGLFPHMTIAENVRITAEIAGWSKARMASRVDELLTLVGLDPAEYRRRYPRQLSGGQQQRVGLARALAADPAILLMDEPFGALDAITRTHLQDELQRIQREMRKTILFVTHDVEEAFRLGDQIAILSEGRLVQIGSPVDLLLQPANEFVSRLIGSDNIQRQLQYLPVKSAMITDASGLEPQPGCSSEATLLEALMSLIASGSQALTVYDAQSQAPIGRITLSAINQAITSARQREQAAASPAF</sequence>